<feature type="region of interest" description="Disordered" evidence="2">
    <location>
        <begin position="672"/>
        <end position="765"/>
    </location>
</feature>
<reference evidence="3" key="1">
    <citation type="submission" date="2022-01" db="EMBL/GenBank/DDBJ databases">
        <authorList>
            <person name="King R."/>
        </authorList>
    </citation>
    <scope>NUCLEOTIDE SEQUENCE</scope>
</reference>
<dbReference type="GO" id="GO:0005814">
    <property type="term" value="C:centriole"/>
    <property type="evidence" value="ECO:0007669"/>
    <property type="project" value="TreeGrafter"/>
</dbReference>
<accession>A0A9N9MZ98</accession>
<evidence type="ECO:0008006" key="5">
    <source>
        <dbReference type="Google" id="ProtNLM"/>
    </source>
</evidence>
<proteinExistence type="predicted"/>
<evidence type="ECO:0000313" key="4">
    <source>
        <dbReference type="Proteomes" id="UP001152799"/>
    </source>
</evidence>
<dbReference type="EMBL" id="OU892284">
    <property type="protein sequence ID" value="CAG9772973.1"/>
    <property type="molecule type" value="Genomic_DNA"/>
</dbReference>
<evidence type="ECO:0000256" key="2">
    <source>
        <dbReference type="SAM" id="MobiDB-lite"/>
    </source>
</evidence>
<feature type="compositionally biased region" description="Polar residues" evidence="2">
    <location>
        <begin position="707"/>
        <end position="717"/>
    </location>
</feature>
<organism evidence="3 4">
    <name type="scientific">Ceutorhynchus assimilis</name>
    <name type="common">cabbage seed weevil</name>
    <dbReference type="NCBI Taxonomy" id="467358"/>
    <lineage>
        <taxon>Eukaryota</taxon>
        <taxon>Metazoa</taxon>
        <taxon>Ecdysozoa</taxon>
        <taxon>Arthropoda</taxon>
        <taxon>Hexapoda</taxon>
        <taxon>Insecta</taxon>
        <taxon>Pterygota</taxon>
        <taxon>Neoptera</taxon>
        <taxon>Endopterygota</taxon>
        <taxon>Coleoptera</taxon>
        <taxon>Polyphaga</taxon>
        <taxon>Cucujiformia</taxon>
        <taxon>Curculionidae</taxon>
        <taxon>Ceutorhynchinae</taxon>
        <taxon>Ceutorhynchus</taxon>
    </lineage>
</organism>
<evidence type="ECO:0000256" key="1">
    <source>
        <dbReference type="SAM" id="Coils"/>
    </source>
</evidence>
<gene>
    <name evidence="3" type="ORF">CEUTPL_LOCUS13374</name>
</gene>
<feature type="region of interest" description="Disordered" evidence="2">
    <location>
        <begin position="82"/>
        <end position="133"/>
    </location>
</feature>
<dbReference type="Proteomes" id="UP001152799">
    <property type="component" value="Chromosome 8"/>
</dbReference>
<keyword evidence="1" id="KW-0175">Coiled coil</keyword>
<dbReference type="GO" id="GO:1902410">
    <property type="term" value="P:mitotic cytokinetic process"/>
    <property type="evidence" value="ECO:0007669"/>
    <property type="project" value="TreeGrafter"/>
</dbReference>
<dbReference type="AlphaFoldDB" id="A0A9N9MZ98"/>
<feature type="compositionally biased region" description="Basic and acidic residues" evidence="2">
    <location>
        <begin position="672"/>
        <end position="698"/>
    </location>
</feature>
<dbReference type="GO" id="GO:1902017">
    <property type="term" value="P:regulation of cilium assembly"/>
    <property type="evidence" value="ECO:0007669"/>
    <property type="project" value="InterPro"/>
</dbReference>
<evidence type="ECO:0000313" key="3">
    <source>
        <dbReference type="EMBL" id="CAG9772973.1"/>
    </source>
</evidence>
<dbReference type="GO" id="GO:0051299">
    <property type="term" value="P:centrosome separation"/>
    <property type="evidence" value="ECO:0007669"/>
    <property type="project" value="TreeGrafter"/>
</dbReference>
<dbReference type="InterPro" id="IPR038923">
    <property type="entry name" value="Centrobin"/>
</dbReference>
<keyword evidence="4" id="KW-1185">Reference proteome</keyword>
<feature type="compositionally biased region" description="Polar residues" evidence="2">
    <location>
        <begin position="107"/>
        <end position="127"/>
    </location>
</feature>
<dbReference type="GO" id="GO:0005813">
    <property type="term" value="C:centrosome"/>
    <property type="evidence" value="ECO:0007669"/>
    <property type="project" value="TreeGrafter"/>
</dbReference>
<dbReference type="PANTHER" id="PTHR34439:SF1">
    <property type="entry name" value="CENTROBIN"/>
    <property type="match status" value="1"/>
</dbReference>
<name>A0A9N9MZ98_9CUCU</name>
<dbReference type="PANTHER" id="PTHR34439">
    <property type="entry name" value="CENTROBIN"/>
    <property type="match status" value="1"/>
</dbReference>
<dbReference type="OrthoDB" id="8190486at2759"/>
<feature type="compositionally biased region" description="Polar residues" evidence="2">
    <location>
        <begin position="89"/>
        <end position="100"/>
    </location>
</feature>
<protein>
    <recommendedName>
        <fullName evidence="5">Centrobin</fullName>
    </recommendedName>
</protein>
<feature type="coiled-coil region" evidence="1">
    <location>
        <begin position="302"/>
        <end position="598"/>
    </location>
</feature>
<feature type="compositionally biased region" description="Polar residues" evidence="2">
    <location>
        <begin position="739"/>
        <end position="756"/>
    </location>
</feature>
<sequence>MSETDDTEDLLIIPPDFFTVHTEPEPPYYNIVDNLIKQVSNLQNRIEGIESMSDVSIVGSCLDSSIKMSSLYPKNTSSRRYYSHDDLYQPSSTQTTPQKLSSDRNKLNSLPNTPSINKKNNVRFSSPNHKDNPEVLHEIDTFISNVKTIQRNHAVRSLQHDFTKQSQEDKLNKVKSWKCNEDVDTIPGIRDLGNKQQNEIPVKRSFFKANFQTSDCDSNDSSSESTQLTALKKMEDFDRFETKLNGNEDHLFKKLMDNANNVEGRAPKKRGINTLTDNYSLLSLADIWGSGQLSPSKMSQKIQEERLRRQHCEQLIHELQSKNLEMQEKLSVAVKVDDSKNKALQEFKDSLDAVSLHMEKLIEEKSMWERELVRQKNQHSIEIESANQKVNYYEKEASKSLSLARGNQDKISDLETRCSDLQSKLSEIEIKFKEVDENYEVEFGRNKQLVEIISQKEIELKEKRNVLNNARDEVAHSRKAVEVCQAEFTVLKEECNRLQSELKTEKSKVSNLNEQKKKLLTDLEACKQTEKSLKDNLEQSKQKLENTKLELRNFYQGQLEIIVENKRKEMQTQLDQERQNSQEEIKRKELSMAKAAANHIKEVSEKCVLETKLLDQKHQEEIRLYQMQLTQSHKEIEILRSKLAHLPEKRAQIAKQIQKVMENQWNEALKMIDDTPTPERSEHGYACKKEEIYKREPESVSDLDETPVSSRGGQQKQSDSEIQKYINMLLNRPPGNPLPETQDQKPSQTQQRSSWHPSVRSRKPK</sequence>
<dbReference type="GO" id="GO:0007099">
    <property type="term" value="P:centriole replication"/>
    <property type="evidence" value="ECO:0007669"/>
    <property type="project" value="InterPro"/>
</dbReference>